<evidence type="ECO:0000256" key="1">
    <source>
        <dbReference type="SAM" id="MobiDB-lite"/>
    </source>
</evidence>
<evidence type="ECO:0000313" key="2">
    <source>
        <dbReference type="EMBL" id="EKX67920.1"/>
    </source>
</evidence>
<reference evidence="2 3" key="1">
    <citation type="submission" date="2012-11" db="EMBL/GenBank/DDBJ databases">
        <authorList>
            <person name="Huguet-Tapia J.C."/>
            <person name="Durkin A.S."/>
            <person name="Pettis G.S."/>
            <person name="Badger J.H."/>
        </authorList>
    </citation>
    <scope>NUCLEOTIDE SEQUENCE [LARGE SCALE GENOMIC DNA]</scope>
    <source>
        <strain evidence="2 3">91-03</strain>
    </source>
</reference>
<feature type="region of interest" description="Disordered" evidence="1">
    <location>
        <begin position="1"/>
        <end position="33"/>
    </location>
</feature>
<sequence>TRPDRRRDREGAGRGLGGDRRGYESVAVGSTVA</sequence>
<gene>
    <name evidence="2" type="ORF">STRIP9103_02971</name>
</gene>
<name>L1L5E7_9ACTN</name>
<protein>
    <submittedName>
        <fullName evidence="2">Uncharacterized protein</fullName>
    </submittedName>
</protein>
<feature type="compositionally biased region" description="Basic and acidic residues" evidence="1">
    <location>
        <begin position="1"/>
        <end position="23"/>
    </location>
</feature>
<accession>L1L5E7</accession>
<dbReference type="AlphaFoldDB" id="L1L5E7"/>
<organism evidence="2 3">
    <name type="scientific">Streptomyces ipomoeae 91-03</name>
    <dbReference type="NCBI Taxonomy" id="698759"/>
    <lineage>
        <taxon>Bacteria</taxon>
        <taxon>Bacillati</taxon>
        <taxon>Actinomycetota</taxon>
        <taxon>Actinomycetes</taxon>
        <taxon>Kitasatosporales</taxon>
        <taxon>Streptomycetaceae</taxon>
        <taxon>Streptomyces</taxon>
    </lineage>
</organism>
<dbReference type="Proteomes" id="UP000010411">
    <property type="component" value="Unassembled WGS sequence"/>
</dbReference>
<dbReference type="EMBL" id="AEJC01000113">
    <property type="protein sequence ID" value="EKX67920.1"/>
    <property type="molecule type" value="Genomic_DNA"/>
</dbReference>
<feature type="non-terminal residue" evidence="2">
    <location>
        <position position="1"/>
    </location>
</feature>
<proteinExistence type="predicted"/>
<comment type="caution">
    <text evidence="2">The sequence shown here is derived from an EMBL/GenBank/DDBJ whole genome shotgun (WGS) entry which is preliminary data.</text>
</comment>
<evidence type="ECO:0000313" key="3">
    <source>
        <dbReference type="Proteomes" id="UP000010411"/>
    </source>
</evidence>
<keyword evidence="3" id="KW-1185">Reference proteome</keyword>